<evidence type="ECO:0000256" key="1">
    <source>
        <dbReference type="ARBA" id="ARBA00023015"/>
    </source>
</evidence>
<dbReference type="KEGG" id="sphj:BSL82_08585"/>
<dbReference type="InterPro" id="IPR018060">
    <property type="entry name" value="HTH_AraC"/>
</dbReference>
<evidence type="ECO:0000256" key="3">
    <source>
        <dbReference type="ARBA" id="ARBA00023163"/>
    </source>
</evidence>
<dbReference type="Proteomes" id="UP000182063">
    <property type="component" value="Chromosome"/>
</dbReference>
<feature type="domain" description="HTH araC/xylS-type" evidence="5">
    <location>
        <begin position="222"/>
        <end position="323"/>
    </location>
</feature>
<evidence type="ECO:0000313" key="7">
    <source>
        <dbReference type="Proteomes" id="UP000182063"/>
    </source>
</evidence>
<dbReference type="InterPro" id="IPR050204">
    <property type="entry name" value="AraC_XylS_family_regulators"/>
</dbReference>
<dbReference type="InterPro" id="IPR035418">
    <property type="entry name" value="AraC-bd_2"/>
</dbReference>
<protein>
    <submittedName>
        <fullName evidence="6">AraC family transcriptional regulator</fullName>
    </submittedName>
</protein>
<keyword evidence="2" id="KW-0238">DNA-binding</keyword>
<dbReference type="SMART" id="SM00342">
    <property type="entry name" value="HTH_ARAC"/>
    <property type="match status" value="1"/>
</dbReference>
<gene>
    <name evidence="6" type="ORF">BSL82_08585</name>
</gene>
<evidence type="ECO:0000313" key="6">
    <source>
        <dbReference type="EMBL" id="API59360.1"/>
    </source>
</evidence>
<evidence type="ECO:0000256" key="4">
    <source>
        <dbReference type="SAM" id="MobiDB-lite"/>
    </source>
</evidence>
<keyword evidence="3" id="KW-0804">Transcription</keyword>
<dbReference type="GO" id="GO:0003700">
    <property type="term" value="F:DNA-binding transcription factor activity"/>
    <property type="evidence" value="ECO:0007669"/>
    <property type="project" value="InterPro"/>
</dbReference>
<evidence type="ECO:0000256" key="2">
    <source>
        <dbReference type="ARBA" id="ARBA00023125"/>
    </source>
</evidence>
<feature type="region of interest" description="Disordered" evidence="4">
    <location>
        <begin position="319"/>
        <end position="367"/>
    </location>
</feature>
<accession>A0A1L3ZUT8</accession>
<dbReference type="Pfam" id="PF14525">
    <property type="entry name" value="AraC_binding_2"/>
    <property type="match status" value="1"/>
</dbReference>
<keyword evidence="1" id="KW-0805">Transcription regulation</keyword>
<dbReference type="PROSITE" id="PS01124">
    <property type="entry name" value="HTH_ARAC_FAMILY_2"/>
    <property type="match status" value="1"/>
</dbReference>
<dbReference type="EMBL" id="CP018221">
    <property type="protein sequence ID" value="API59360.1"/>
    <property type="molecule type" value="Genomic_DNA"/>
</dbReference>
<dbReference type="InterPro" id="IPR009057">
    <property type="entry name" value="Homeodomain-like_sf"/>
</dbReference>
<evidence type="ECO:0000259" key="5">
    <source>
        <dbReference type="PROSITE" id="PS01124"/>
    </source>
</evidence>
<dbReference type="Gene3D" id="1.10.10.60">
    <property type="entry name" value="Homeodomain-like"/>
    <property type="match status" value="1"/>
</dbReference>
<dbReference type="Pfam" id="PF12833">
    <property type="entry name" value="HTH_18"/>
    <property type="match status" value="1"/>
</dbReference>
<dbReference type="GO" id="GO:0043565">
    <property type="term" value="F:sequence-specific DNA binding"/>
    <property type="evidence" value="ECO:0007669"/>
    <property type="project" value="InterPro"/>
</dbReference>
<dbReference type="PRINTS" id="PR00032">
    <property type="entry name" value="HTHARAC"/>
</dbReference>
<dbReference type="AlphaFoldDB" id="A0A1L3ZUT8"/>
<dbReference type="STRING" id="1921510.BSL82_08585"/>
<reference evidence="7" key="1">
    <citation type="submission" date="2016-11" db="EMBL/GenBank/DDBJ databases">
        <title>Complete Genome Sequence of alachlor-degrading Sphingomonas sp. strain JJ-A5.</title>
        <authorList>
            <person name="Lee H."/>
            <person name="Ka J.-O."/>
        </authorList>
    </citation>
    <scope>NUCLEOTIDE SEQUENCE [LARGE SCALE GENOMIC DNA]</scope>
    <source>
        <strain evidence="7">JJ-A5</strain>
    </source>
</reference>
<organism evidence="6 7">
    <name type="scientific">Tardibacter chloracetimidivorans</name>
    <dbReference type="NCBI Taxonomy" id="1921510"/>
    <lineage>
        <taxon>Bacteria</taxon>
        <taxon>Pseudomonadati</taxon>
        <taxon>Pseudomonadota</taxon>
        <taxon>Alphaproteobacteria</taxon>
        <taxon>Sphingomonadales</taxon>
        <taxon>Sphingomonadaceae</taxon>
        <taxon>Tardibacter</taxon>
    </lineage>
</organism>
<feature type="compositionally biased region" description="Basic and acidic residues" evidence="4">
    <location>
        <begin position="319"/>
        <end position="340"/>
    </location>
</feature>
<dbReference type="OrthoDB" id="7191628at2"/>
<dbReference type="InterPro" id="IPR020449">
    <property type="entry name" value="Tscrpt_reg_AraC-type_HTH"/>
</dbReference>
<proteinExistence type="predicted"/>
<keyword evidence="7" id="KW-1185">Reference proteome</keyword>
<dbReference type="SUPFAM" id="SSF46689">
    <property type="entry name" value="Homeodomain-like"/>
    <property type="match status" value="1"/>
</dbReference>
<name>A0A1L3ZUT8_9SPHN</name>
<sequence length="367" mass="41755">MMTRSLYEFKGRNFTADHRDMLLSSIRRDFYTADCSVYQDREDLYFSNSRSFAGYIPISRHRTIGIHTVTRRTLKEVRSNSSDTFLVWLPMRGAITITQNGRTATVEPGSFALSYGNEPLCIGTLSDDESEHLSYQITAPAHLVSQAIPEPRRLCAISFSTTQGGARIARDLFLSLYEESDNLDRASAETLALSALNALFRTVNQEGAEQGRSLSVREVKLQRLMDYLELNYSDSELTTEKVARDCGISTRYLHYLLKSKGTRFYDYLWQARLNSAYQQLTDPALARRTISEIAYAIGFKSSAHFSRAFRNQFSKSPREVRETLSNKAQKDTVNDDETQRWMEGPVDEGVTRPSTSLREALHPPLMN</sequence>
<dbReference type="PANTHER" id="PTHR46796:SF6">
    <property type="entry name" value="ARAC SUBFAMILY"/>
    <property type="match status" value="1"/>
</dbReference>
<dbReference type="PANTHER" id="PTHR46796">
    <property type="entry name" value="HTH-TYPE TRANSCRIPTIONAL ACTIVATOR RHAS-RELATED"/>
    <property type="match status" value="1"/>
</dbReference>